<dbReference type="EMBL" id="JAUEPS010000081">
    <property type="protein sequence ID" value="KAK0439966.1"/>
    <property type="molecule type" value="Genomic_DNA"/>
</dbReference>
<dbReference type="RefSeq" id="XP_060323415.1">
    <property type="nucleotide sequence ID" value="XM_060466176.1"/>
</dbReference>
<comment type="caution">
    <text evidence="1">The sequence shown here is derived from an EMBL/GenBank/DDBJ whole genome shotgun (WGS) entry which is preliminary data.</text>
</comment>
<name>A0AA39MM82_ARMTA</name>
<keyword evidence="2" id="KW-1185">Reference proteome</keyword>
<evidence type="ECO:0000313" key="2">
    <source>
        <dbReference type="Proteomes" id="UP001175211"/>
    </source>
</evidence>
<sequence length="153" mass="16593">MLSSHRSSCARAYTSFSVLHSSLSVSHPAITPATDVDISDIWINAFTARVGAPSSSTQSVKNKYVSIGSLTKLLSCPVNHFDPVVRTGNTQDVFDLTHSPHLGDLCITCKTKFFGDMLIVVKTRKALEEFGCQIVVPGKDNALLWKESIRAPG</sequence>
<evidence type="ECO:0000313" key="1">
    <source>
        <dbReference type="EMBL" id="KAK0439966.1"/>
    </source>
</evidence>
<gene>
    <name evidence="1" type="ORF">EV420DRAFT_1168178</name>
</gene>
<protein>
    <submittedName>
        <fullName evidence="1">Uncharacterized protein</fullName>
    </submittedName>
</protein>
<proteinExistence type="predicted"/>
<dbReference type="Proteomes" id="UP001175211">
    <property type="component" value="Unassembled WGS sequence"/>
</dbReference>
<dbReference type="GeneID" id="85349724"/>
<reference evidence="1" key="1">
    <citation type="submission" date="2023-06" db="EMBL/GenBank/DDBJ databases">
        <authorList>
            <consortium name="Lawrence Berkeley National Laboratory"/>
            <person name="Ahrendt S."/>
            <person name="Sahu N."/>
            <person name="Indic B."/>
            <person name="Wong-Bajracharya J."/>
            <person name="Merenyi Z."/>
            <person name="Ke H.-M."/>
            <person name="Monk M."/>
            <person name="Kocsube S."/>
            <person name="Drula E."/>
            <person name="Lipzen A."/>
            <person name="Balint B."/>
            <person name="Henrissat B."/>
            <person name="Andreopoulos B."/>
            <person name="Martin F.M."/>
            <person name="Harder C.B."/>
            <person name="Rigling D."/>
            <person name="Ford K.L."/>
            <person name="Foster G.D."/>
            <person name="Pangilinan J."/>
            <person name="Papanicolaou A."/>
            <person name="Barry K."/>
            <person name="LaButti K."/>
            <person name="Viragh M."/>
            <person name="Koriabine M."/>
            <person name="Yan M."/>
            <person name="Riley R."/>
            <person name="Champramary S."/>
            <person name="Plett K.L."/>
            <person name="Tsai I.J."/>
            <person name="Slot J."/>
            <person name="Sipos G."/>
            <person name="Plett J."/>
            <person name="Nagy L.G."/>
            <person name="Grigoriev I.V."/>
        </authorList>
    </citation>
    <scope>NUCLEOTIDE SEQUENCE</scope>
    <source>
        <strain evidence="1">CCBAS 213</strain>
    </source>
</reference>
<organism evidence="1 2">
    <name type="scientific">Armillaria tabescens</name>
    <name type="common">Ringless honey mushroom</name>
    <name type="synonym">Agaricus tabescens</name>
    <dbReference type="NCBI Taxonomy" id="1929756"/>
    <lineage>
        <taxon>Eukaryota</taxon>
        <taxon>Fungi</taxon>
        <taxon>Dikarya</taxon>
        <taxon>Basidiomycota</taxon>
        <taxon>Agaricomycotina</taxon>
        <taxon>Agaricomycetes</taxon>
        <taxon>Agaricomycetidae</taxon>
        <taxon>Agaricales</taxon>
        <taxon>Marasmiineae</taxon>
        <taxon>Physalacriaceae</taxon>
        <taxon>Desarmillaria</taxon>
    </lineage>
</organism>
<dbReference type="AlphaFoldDB" id="A0AA39MM82"/>
<accession>A0AA39MM82</accession>